<accession>A0A0D3KPW9</accession>
<keyword evidence="6" id="KW-0809">Transit peptide</keyword>
<dbReference type="Gene3D" id="2.60.15.10">
    <property type="entry name" value="F0F1 ATP synthase delta/epsilon subunit, N-terminal"/>
    <property type="match status" value="1"/>
</dbReference>
<evidence type="ECO:0000256" key="1">
    <source>
        <dbReference type="ARBA" id="ARBA00004273"/>
    </source>
</evidence>
<dbReference type="RefSeq" id="XP_005790233.1">
    <property type="nucleotide sequence ID" value="XM_005790176.1"/>
</dbReference>
<keyword evidence="4" id="KW-0375">Hydrogen ion transport</keyword>
<dbReference type="GeneID" id="17283074"/>
<dbReference type="GO" id="GO:0046933">
    <property type="term" value="F:proton-transporting ATP synthase activity, rotational mechanism"/>
    <property type="evidence" value="ECO:0007669"/>
    <property type="project" value="InterPro"/>
</dbReference>
<dbReference type="HOGENOM" id="CLU_083760_0_0_1"/>
<feature type="domain" description="ATP synthase F1 complex delta/epsilon subunit N-terminal" evidence="11">
    <location>
        <begin position="94"/>
        <end position="150"/>
    </location>
</feature>
<protein>
    <recommendedName>
        <fullName evidence="11">ATP synthase F1 complex delta/epsilon subunit N-terminal domain-containing protein</fullName>
    </recommendedName>
</protein>
<keyword evidence="3" id="KW-0813">Transport</keyword>
<reference evidence="12" key="2">
    <citation type="submission" date="2024-10" db="UniProtKB">
        <authorList>
            <consortium name="EnsemblProtists"/>
        </authorList>
    </citation>
    <scope>IDENTIFICATION</scope>
</reference>
<dbReference type="InterPro" id="IPR036771">
    <property type="entry name" value="ATPsynth_dsu/esu_N"/>
</dbReference>
<evidence type="ECO:0000256" key="3">
    <source>
        <dbReference type="ARBA" id="ARBA00022448"/>
    </source>
</evidence>
<evidence type="ECO:0000256" key="9">
    <source>
        <dbReference type="ARBA" id="ARBA00023136"/>
    </source>
</evidence>
<keyword evidence="8" id="KW-0496">Mitochondrion</keyword>
<feature type="compositionally biased region" description="Basic residues" evidence="10">
    <location>
        <begin position="256"/>
        <end position="269"/>
    </location>
</feature>
<evidence type="ECO:0000313" key="12">
    <source>
        <dbReference type="EnsemblProtists" id="EOD37804"/>
    </source>
</evidence>
<sequence>MLSNALRTGARPLAAGALRSSLARQAAPAARLVHATRAAREDAPKARRSAAPSPSRPSPPATAASPNLGRSRCRNLPCPLNRHTPSAAPPPPPQVEMVILPGVDGQFGVMPNHVPTIAELKPGVVSVQEAAGGPLTKYFVSGGFASIGEDSKLAVSTLMAAPLEELDADAIKTGLAQYQAAYEKARRAPGLSRGPSRNLRGAASELSWNLRSRLGTSRDPPEPLPSPSDTRPRPARDPPETRPRPFPRRPTTWSSPRRRSASRSTRRCRTPSPRREQRRGVACVRGPGGV</sequence>
<dbReference type="STRING" id="2903.R1FWB3"/>
<dbReference type="InterPro" id="IPR001469">
    <property type="entry name" value="ATP_synth_F1_dsu/esu"/>
</dbReference>
<dbReference type="GO" id="GO:0045259">
    <property type="term" value="C:proton-transporting ATP synthase complex"/>
    <property type="evidence" value="ECO:0007669"/>
    <property type="project" value="InterPro"/>
</dbReference>
<reference evidence="13" key="1">
    <citation type="journal article" date="2013" name="Nature">
        <title>Pan genome of the phytoplankton Emiliania underpins its global distribution.</title>
        <authorList>
            <person name="Read B.A."/>
            <person name="Kegel J."/>
            <person name="Klute M.J."/>
            <person name="Kuo A."/>
            <person name="Lefebvre S.C."/>
            <person name="Maumus F."/>
            <person name="Mayer C."/>
            <person name="Miller J."/>
            <person name="Monier A."/>
            <person name="Salamov A."/>
            <person name="Young J."/>
            <person name="Aguilar M."/>
            <person name="Claverie J.M."/>
            <person name="Frickenhaus S."/>
            <person name="Gonzalez K."/>
            <person name="Herman E.K."/>
            <person name="Lin Y.C."/>
            <person name="Napier J."/>
            <person name="Ogata H."/>
            <person name="Sarno A.F."/>
            <person name="Shmutz J."/>
            <person name="Schroeder D."/>
            <person name="de Vargas C."/>
            <person name="Verret F."/>
            <person name="von Dassow P."/>
            <person name="Valentin K."/>
            <person name="Van de Peer Y."/>
            <person name="Wheeler G."/>
            <person name="Dacks J.B."/>
            <person name="Delwiche C.F."/>
            <person name="Dyhrman S.T."/>
            <person name="Glockner G."/>
            <person name="John U."/>
            <person name="Richards T."/>
            <person name="Worden A.Z."/>
            <person name="Zhang X."/>
            <person name="Grigoriev I.V."/>
            <person name="Allen A.E."/>
            <person name="Bidle K."/>
            <person name="Borodovsky M."/>
            <person name="Bowler C."/>
            <person name="Brownlee C."/>
            <person name="Cock J.M."/>
            <person name="Elias M."/>
            <person name="Gladyshev V.N."/>
            <person name="Groth M."/>
            <person name="Guda C."/>
            <person name="Hadaegh A."/>
            <person name="Iglesias-Rodriguez M.D."/>
            <person name="Jenkins J."/>
            <person name="Jones B.M."/>
            <person name="Lawson T."/>
            <person name="Leese F."/>
            <person name="Lindquist E."/>
            <person name="Lobanov A."/>
            <person name="Lomsadze A."/>
            <person name="Malik S.B."/>
            <person name="Marsh M.E."/>
            <person name="Mackinder L."/>
            <person name="Mock T."/>
            <person name="Mueller-Roeber B."/>
            <person name="Pagarete A."/>
            <person name="Parker M."/>
            <person name="Probert I."/>
            <person name="Quesneville H."/>
            <person name="Raines C."/>
            <person name="Rensing S.A."/>
            <person name="Riano-Pachon D.M."/>
            <person name="Richier S."/>
            <person name="Rokitta S."/>
            <person name="Shiraiwa Y."/>
            <person name="Soanes D.M."/>
            <person name="van der Giezen M."/>
            <person name="Wahlund T.M."/>
            <person name="Williams B."/>
            <person name="Wilson W."/>
            <person name="Wolfe G."/>
            <person name="Wurch L.L."/>
        </authorList>
    </citation>
    <scope>NUCLEOTIDE SEQUENCE</scope>
</reference>
<dbReference type="PANTHER" id="PTHR13822">
    <property type="entry name" value="ATP SYNTHASE DELTA/EPSILON CHAIN"/>
    <property type="match status" value="1"/>
</dbReference>
<evidence type="ECO:0000313" key="13">
    <source>
        <dbReference type="Proteomes" id="UP000013827"/>
    </source>
</evidence>
<dbReference type="PANTHER" id="PTHR13822:SF7">
    <property type="entry name" value="ATP SYNTHASE SUBUNIT DELTA, MITOCHONDRIAL"/>
    <property type="match status" value="1"/>
</dbReference>
<keyword evidence="13" id="KW-1185">Reference proteome</keyword>
<dbReference type="Pfam" id="PF02823">
    <property type="entry name" value="ATP-synt_DE_N"/>
    <property type="match status" value="1"/>
</dbReference>
<evidence type="ECO:0000259" key="11">
    <source>
        <dbReference type="Pfam" id="PF02823"/>
    </source>
</evidence>
<dbReference type="AlphaFoldDB" id="A0A0D3KPW9"/>
<keyword evidence="7" id="KW-0406">Ion transport</keyword>
<dbReference type="KEGG" id="ehx:EMIHUDRAFT_70361"/>
<evidence type="ECO:0000256" key="5">
    <source>
        <dbReference type="ARBA" id="ARBA00022792"/>
    </source>
</evidence>
<evidence type="ECO:0000256" key="10">
    <source>
        <dbReference type="SAM" id="MobiDB-lite"/>
    </source>
</evidence>
<keyword evidence="5" id="KW-0999">Mitochondrion inner membrane</keyword>
<evidence type="ECO:0000256" key="7">
    <source>
        <dbReference type="ARBA" id="ARBA00023065"/>
    </source>
</evidence>
<dbReference type="InterPro" id="IPR020546">
    <property type="entry name" value="ATP_synth_F1_dsu/esu_N"/>
</dbReference>
<feature type="region of interest" description="Disordered" evidence="10">
    <location>
        <begin position="212"/>
        <end position="290"/>
    </location>
</feature>
<feature type="compositionally biased region" description="Basic and acidic residues" evidence="10">
    <location>
        <begin position="230"/>
        <end position="243"/>
    </location>
</feature>
<comment type="similarity">
    <text evidence="2">Belongs to the ATPase epsilon chain family.</text>
</comment>
<evidence type="ECO:0000256" key="2">
    <source>
        <dbReference type="ARBA" id="ARBA00005712"/>
    </source>
</evidence>
<evidence type="ECO:0000256" key="8">
    <source>
        <dbReference type="ARBA" id="ARBA00023128"/>
    </source>
</evidence>
<proteinExistence type="inferred from homology"/>
<organism evidence="12 13">
    <name type="scientific">Emiliania huxleyi (strain CCMP1516)</name>
    <dbReference type="NCBI Taxonomy" id="280463"/>
    <lineage>
        <taxon>Eukaryota</taxon>
        <taxon>Haptista</taxon>
        <taxon>Haptophyta</taxon>
        <taxon>Prymnesiophyceae</taxon>
        <taxon>Isochrysidales</taxon>
        <taxon>Noelaerhabdaceae</taxon>
        <taxon>Emiliania</taxon>
    </lineage>
</organism>
<comment type="subcellular location">
    <subcellularLocation>
        <location evidence="1">Mitochondrion inner membrane</location>
    </subcellularLocation>
</comment>
<evidence type="ECO:0000256" key="6">
    <source>
        <dbReference type="ARBA" id="ARBA00022946"/>
    </source>
</evidence>
<dbReference type="eggNOG" id="KOG1758">
    <property type="taxonomic scope" value="Eukaryota"/>
</dbReference>
<keyword evidence="9" id="KW-0472">Membrane</keyword>
<dbReference type="CDD" id="cd12152">
    <property type="entry name" value="F1-ATPase_delta"/>
    <property type="match status" value="1"/>
</dbReference>
<feature type="region of interest" description="Disordered" evidence="10">
    <location>
        <begin position="26"/>
        <end position="93"/>
    </location>
</feature>
<dbReference type="SUPFAM" id="SSF51344">
    <property type="entry name" value="Epsilon subunit of F1F0-ATP synthase N-terminal domain"/>
    <property type="match status" value="1"/>
</dbReference>
<name>A0A0D3KPW9_EMIH1</name>
<dbReference type="Proteomes" id="UP000013827">
    <property type="component" value="Unassembled WGS sequence"/>
</dbReference>
<dbReference type="GO" id="GO:0005743">
    <property type="term" value="C:mitochondrial inner membrane"/>
    <property type="evidence" value="ECO:0007669"/>
    <property type="project" value="UniProtKB-SubCell"/>
</dbReference>
<dbReference type="EnsemblProtists" id="EOD37804">
    <property type="protein sequence ID" value="EOD37804"/>
    <property type="gene ID" value="EMIHUDRAFT_70361"/>
</dbReference>
<evidence type="ECO:0000256" key="4">
    <source>
        <dbReference type="ARBA" id="ARBA00022781"/>
    </source>
</evidence>
<dbReference type="HAMAP" id="MF_00530">
    <property type="entry name" value="ATP_synth_epsil_bac"/>
    <property type="match status" value="1"/>
</dbReference>
<dbReference type="PaxDb" id="2903-EOD37804"/>